<dbReference type="OrthoDB" id="6412091at2759"/>
<evidence type="ECO:0000313" key="2">
    <source>
        <dbReference type="EMBL" id="GBM90031.1"/>
    </source>
</evidence>
<accession>A0A4Y2JI74</accession>
<evidence type="ECO:0000313" key="3">
    <source>
        <dbReference type="Proteomes" id="UP000499080"/>
    </source>
</evidence>
<evidence type="ECO:0000256" key="1">
    <source>
        <dbReference type="SAM" id="Phobius"/>
    </source>
</evidence>
<sequence>MHNLKQMIKIPIPKCLYWASILSLSFVPFHNAELSCPDGTVCKDGKNKSHIIIHNYSILKNDGPDQLNDGSIIRYWLAQCCPVSPEKFECCEIWKFLLAEIDVAGREHFVGMPSEFGRLHHTKQCNKFTCAGTCCQDHCCEHLNAECCGSPHQCCPVGYKCCGRQQFCCPWKDTCSLAYGYCISSIMSLKPSSVMLNFIMFVLLALVYISVW</sequence>
<keyword evidence="1" id="KW-0812">Transmembrane</keyword>
<protein>
    <recommendedName>
        <fullName evidence="4">Granulins domain-containing protein</fullName>
    </recommendedName>
</protein>
<name>A0A4Y2JI74_ARAVE</name>
<dbReference type="EMBL" id="BGPR01003591">
    <property type="protein sequence ID" value="GBM90031.1"/>
    <property type="molecule type" value="Genomic_DNA"/>
</dbReference>
<dbReference type="AlphaFoldDB" id="A0A4Y2JI74"/>
<reference evidence="2 3" key="1">
    <citation type="journal article" date="2019" name="Sci. Rep.">
        <title>Orb-weaving spider Araneus ventricosus genome elucidates the spidroin gene catalogue.</title>
        <authorList>
            <person name="Kono N."/>
            <person name="Nakamura H."/>
            <person name="Ohtoshi R."/>
            <person name="Moran D.A.P."/>
            <person name="Shinohara A."/>
            <person name="Yoshida Y."/>
            <person name="Fujiwara M."/>
            <person name="Mori M."/>
            <person name="Tomita M."/>
            <person name="Arakawa K."/>
        </authorList>
    </citation>
    <scope>NUCLEOTIDE SEQUENCE [LARGE SCALE GENOMIC DNA]</scope>
</reference>
<feature type="transmembrane region" description="Helical" evidence="1">
    <location>
        <begin position="194"/>
        <end position="211"/>
    </location>
</feature>
<organism evidence="2 3">
    <name type="scientific">Araneus ventricosus</name>
    <name type="common">Orbweaver spider</name>
    <name type="synonym">Epeira ventricosa</name>
    <dbReference type="NCBI Taxonomy" id="182803"/>
    <lineage>
        <taxon>Eukaryota</taxon>
        <taxon>Metazoa</taxon>
        <taxon>Ecdysozoa</taxon>
        <taxon>Arthropoda</taxon>
        <taxon>Chelicerata</taxon>
        <taxon>Arachnida</taxon>
        <taxon>Araneae</taxon>
        <taxon>Araneomorphae</taxon>
        <taxon>Entelegynae</taxon>
        <taxon>Araneoidea</taxon>
        <taxon>Araneidae</taxon>
        <taxon>Araneus</taxon>
    </lineage>
</organism>
<dbReference type="Proteomes" id="UP000499080">
    <property type="component" value="Unassembled WGS sequence"/>
</dbReference>
<keyword evidence="3" id="KW-1185">Reference proteome</keyword>
<keyword evidence="1" id="KW-1133">Transmembrane helix</keyword>
<evidence type="ECO:0008006" key="4">
    <source>
        <dbReference type="Google" id="ProtNLM"/>
    </source>
</evidence>
<gene>
    <name evidence="2" type="ORF">AVEN_209240_1</name>
</gene>
<proteinExistence type="predicted"/>
<comment type="caution">
    <text evidence="2">The sequence shown here is derived from an EMBL/GenBank/DDBJ whole genome shotgun (WGS) entry which is preliminary data.</text>
</comment>
<keyword evidence="1" id="KW-0472">Membrane</keyword>